<dbReference type="Gene3D" id="3.20.20.80">
    <property type="entry name" value="Glycosidases"/>
    <property type="match status" value="1"/>
</dbReference>
<feature type="active site" description="Nucleophile" evidence="4">
    <location>
        <position position="270"/>
    </location>
</feature>
<evidence type="ECO:0000256" key="5">
    <source>
        <dbReference type="SAM" id="MobiDB-lite"/>
    </source>
</evidence>
<dbReference type="Proteomes" id="UP000670947">
    <property type="component" value="Unassembled WGS sequence"/>
</dbReference>
<dbReference type="InterPro" id="IPR001763">
    <property type="entry name" value="Rhodanese-like_dom"/>
</dbReference>
<evidence type="ECO:0000313" key="9">
    <source>
        <dbReference type="Proteomes" id="UP000670947"/>
    </source>
</evidence>
<dbReference type="PANTHER" id="PTHR40079:SF4">
    <property type="entry name" value="GH26 DOMAIN-CONTAINING PROTEIN-RELATED"/>
    <property type="match status" value="1"/>
</dbReference>
<evidence type="ECO:0000256" key="3">
    <source>
        <dbReference type="ARBA" id="ARBA00023295"/>
    </source>
</evidence>
<comment type="similarity">
    <text evidence="1 4">Belongs to the glycosyl hydrolase 26 family.</text>
</comment>
<keyword evidence="3 4" id="KW-0326">Glycosidase</keyword>
<evidence type="ECO:0000259" key="7">
    <source>
        <dbReference type="PROSITE" id="PS51764"/>
    </source>
</evidence>
<gene>
    <name evidence="8" type="ORF">I8J29_05390</name>
</gene>
<feature type="active site" description="Proton donor" evidence="4">
    <location>
        <position position="178"/>
    </location>
</feature>
<evidence type="ECO:0000313" key="8">
    <source>
        <dbReference type="EMBL" id="MBO7743619.1"/>
    </source>
</evidence>
<accession>A0ABS3W5M3</accession>
<feature type="domain" description="Rhodanese" evidence="6">
    <location>
        <begin position="181"/>
        <end position="195"/>
    </location>
</feature>
<organism evidence="8 9">
    <name type="scientific">Paenibacillus artemisiicola</name>
    <dbReference type="NCBI Taxonomy" id="1172618"/>
    <lineage>
        <taxon>Bacteria</taxon>
        <taxon>Bacillati</taxon>
        <taxon>Bacillota</taxon>
        <taxon>Bacilli</taxon>
        <taxon>Bacillales</taxon>
        <taxon>Paenibacillaceae</taxon>
        <taxon>Paenibacillus</taxon>
    </lineage>
</organism>
<dbReference type="EMBL" id="JAGGDJ010000002">
    <property type="protein sequence ID" value="MBO7743619.1"/>
    <property type="molecule type" value="Genomic_DNA"/>
</dbReference>
<dbReference type="PANTHER" id="PTHR40079">
    <property type="entry name" value="MANNAN ENDO-1,4-BETA-MANNOSIDASE E-RELATED"/>
    <property type="match status" value="1"/>
</dbReference>
<keyword evidence="2 4" id="KW-0378">Hydrolase</keyword>
<feature type="domain" description="GH26" evidence="7">
    <location>
        <begin position="22"/>
        <end position="331"/>
    </location>
</feature>
<reference evidence="8 9" key="1">
    <citation type="submission" date="2021-03" db="EMBL/GenBank/DDBJ databases">
        <title>Paenibacillus artemisicola MWE-103 whole genome sequence.</title>
        <authorList>
            <person name="Ham Y.J."/>
        </authorList>
    </citation>
    <scope>NUCLEOTIDE SEQUENCE [LARGE SCALE GENOMIC DNA]</scope>
    <source>
        <strain evidence="8 9">MWE-103</strain>
    </source>
</reference>
<dbReference type="InterPro" id="IPR017853">
    <property type="entry name" value="GH"/>
</dbReference>
<name>A0ABS3W5M3_9BACL</name>
<evidence type="ECO:0000256" key="4">
    <source>
        <dbReference type="PROSITE-ProRule" id="PRU01100"/>
    </source>
</evidence>
<dbReference type="InterPro" id="IPR000805">
    <property type="entry name" value="Glyco_hydro_26"/>
</dbReference>
<dbReference type="PROSITE" id="PS50206">
    <property type="entry name" value="RHODANESE_3"/>
    <property type="match status" value="1"/>
</dbReference>
<keyword evidence="9" id="KW-1185">Reference proteome</keyword>
<dbReference type="InterPro" id="IPR022790">
    <property type="entry name" value="GH26_dom"/>
</dbReference>
<feature type="compositionally biased region" description="Basic and acidic residues" evidence="5">
    <location>
        <begin position="337"/>
        <end position="352"/>
    </location>
</feature>
<dbReference type="RefSeq" id="WP_208846631.1">
    <property type="nucleotide sequence ID" value="NZ_JAGGDJ010000002.1"/>
</dbReference>
<dbReference type="PRINTS" id="PR00739">
    <property type="entry name" value="GLHYDRLASE26"/>
</dbReference>
<evidence type="ECO:0000256" key="1">
    <source>
        <dbReference type="ARBA" id="ARBA00007754"/>
    </source>
</evidence>
<dbReference type="PROSITE" id="PS51764">
    <property type="entry name" value="GH26"/>
    <property type="match status" value="1"/>
</dbReference>
<dbReference type="SUPFAM" id="SSF51445">
    <property type="entry name" value="(Trans)glycosidases"/>
    <property type="match status" value="1"/>
</dbReference>
<evidence type="ECO:0000256" key="2">
    <source>
        <dbReference type="ARBA" id="ARBA00022801"/>
    </source>
</evidence>
<proteinExistence type="inferred from homology"/>
<evidence type="ECO:0000259" key="6">
    <source>
        <dbReference type="PROSITE" id="PS50206"/>
    </source>
</evidence>
<dbReference type="Pfam" id="PF02156">
    <property type="entry name" value="Glyco_hydro_26"/>
    <property type="match status" value="1"/>
</dbReference>
<feature type="region of interest" description="Disordered" evidence="5">
    <location>
        <begin position="337"/>
        <end position="360"/>
    </location>
</feature>
<comment type="caution">
    <text evidence="8">The sequence shown here is derived from an EMBL/GenBank/DDBJ whole genome shotgun (WGS) entry which is preliminary data.</text>
</comment>
<protein>
    <submittedName>
        <fullName evidence="8">Beta-mannosidase</fullName>
    </submittedName>
</protein>
<sequence>MNVEWARRMNVEPNLINPQADDCAKRLMAYLCDTYGKRMLTGQQIGVRATPEMDVIFRETGRYPAVGGFDFMNDSPSRVERGAVGTDTALALAWWRAGGIVTFCWHWNAPKDLVDQPPDNGWHRGFYTTATTFDLARAMDDPSSEEYALLLRDIDAIAGLLARLREAGVPVLWRPLHEASGGWFWWGAKGPEPCVRLWRLMYDRMTGLHGLHNLIWVWNGQHKDWYPGDAYVDIIGEDAYSPARNYEPHADRFRQALSYTETAKLIALSENGPLPDPDLMIASGALWLWNCTWYGDFLHKREDGETVVSERYTEAEMLRKVYRHPFTVTRDELPDLLRYPEGRTNREGKAPEAEDASGAV</sequence>